<dbReference type="NCBIfam" id="TIGR02087">
    <property type="entry name" value="LEUD_arch"/>
    <property type="match status" value="1"/>
</dbReference>
<dbReference type="AlphaFoldDB" id="A0A7Y9IXN2"/>
<proteinExistence type="inferred from homology"/>
<reference evidence="9 10" key="1">
    <citation type="submission" date="2020-07" db="EMBL/GenBank/DDBJ databases">
        <title>Genomic Encyclopedia of Type Strains, Phase IV (KMG-V): Genome sequencing to study the core and pangenomes of soil and plant-associated prokaryotes.</title>
        <authorList>
            <person name="Whitman W."/>
        </authorList>
    </citation>
    <scope>NUCLEOTIDE SEQUENCE [LARGE SCALE GENOMIC DNA]</scope>
    <source>
        <strain evidence="9 10">SAS40</strain>
    </source>
</reference>
<comment type="subunit">
    <text evidence="5">Heterodimer of LeuC and LeuD.</text>
</comment>
<evidence type="ECO:0000256" key="1">
    <source>
        <dbReference type="ARBA" id="ARBA00000491"/>
    </source>
</evidence>
<comment type="catalytic activity">
    <reaction evidence="1">
        <text>(2R,3S)-3-isopropylmalate = (2S)-2-isopropylmalate</text>
        <dbReference type="Rhea" id="RHEA:32287"/>
        <dbReference type="ChEBI" id="CHEBI:1178"/>
        <dbReference type="ChEBI" id="CHEBI:35121"/>
        <dbReference type="EC" id="4.2.1.33"/>
    </reaction>
</comment>
<dbReference type="GO" id="GO:0003861">
    <property type="term" value="F:3-isopropylmalate dehydratase activity"/>
    <property type="evidence" value="ECO:0007669"/>
    <property type="project" value="UniProtKB-EC"/>
</dbReference>
<dbReference type="Pfam" id="PF00694">
    <property type="entry name" value="Aconitase_C"/>
    <property type="match status" value="1"/>
</dbReference>
<feature type="domain" description="Aconitase A/isopropylmalate dehydratase small subunit swivel" evidence="8">
    <location>
        <begin position="73"/>
        <end position="125"/>
    </location>
</feature>
<dbReference type="SUPFAM" id="SSF52016">
    <property type="entry name" value="LeuD/IlvD-like"/>
    <property type="match status" value="1"/>
</dbReference>
<dbReference type="Proteomes" id="UP000542125">
    <property type="component" value="Unassembled WGS sequence"/>
</dbReference>
<comment type="function">
    <text evidence="2">Catalyzes the isomerization between 2-isopropylmalate and 3-isopropylmalate, via the formation of 2-isopropylmaleate.</text>
</comment>
<evidence type="ECO:0000256" key="2">
    <source>
        <dbReference type="ARBA" id="ARBA00002695"/>
    </source>
</evidence>
<evidence type="ECO:0000256" key="7">
    <source>
        <dbReference type="ARBA" id="ARBA00023239"/>
    </source>
</evidence>
<dbReference type="InterPro" id="IPR000573">
    <property type="entry name" value="AconitaseA/IPMdHydase_ssu_swvl"/>
</dbReference>
<comment type="caution">
    <text evidence="9">The sequence shown here is derived from an EMBL/GenBank/DDBJ whole genome shotgun (WGS) entry which is preliminary data.</text>
</comment>
<evidence type="ECO:0000313" key="10">
    <source>
        <dbReference type="Proteomes" id="UP000542125"/>
    </source>
</evidence>
<dbReference type="InterPro" id="IPR011827">
    <property type="entry name" value="LeuD_type2/HacB/DmdB"/>
</dbReference>
<dbReference type="PANTHER" id="PTHR43345:SF2">
    <property type="entry name" value="3-ISOPROPYLMALATE DEHYDRATASE SMALL SUBUNIT 1"/>
    <property type="match status" value="1"/>
</dbReference>
<evidence type="ECO:0000256" key="6">
    <source>
        <dbReference type="ARBA" id="ARBA00011998"/>
    </source>
</evidence>
<dbReference type="InterPro" id="IPR050075">
    <property type="entry name" value="LeuD"/>
</dbReference>
<dbReference type="CDD" id="cd01577">
    <property type="entry name" value="IPMI_Swivel"/>
    <property type="match status" value="1"/>
</dbReference>
<name>A0A7Y9IXN2_9BURK</name>
<dbReference type="Gene3D" id="3.20.19.10">
    <property type="entry name" value="Aconitase, domain 4"/>
    <property type="match status" value="1"/>
</dbReference>
<evidence type="ECO:0000256" key="3">
    <source>
        <dbReference type="ARBA" id="ARBA00004729"/>
    </source>
</evidence>
<protein>
    <recommendedName>
        <fullName evidence="6">3-isopropylmalate dehydratase</fullName>
        <ecNumber evidence="6">4.2.1.33</ecNumber>
    </recommendedName>
</protein>
<sequence>MSSTIPAGRNVIRGTAYVLGDNIDTDQILTAEYLKINPSTPDGYAELGKLAMCGLPDDALPFVDPATGACAYTVIIAGANFGCGSSREHAVIALGSAGIQAVVAQSFARIFFRNCVSTGEVLPVVAQAALNDTVRTGDEVEVHVDDGRVVVQARGVNVPTEPVGELADIVTAGGLFAYARATGRMPARV</sequence>
<dbReference type="EMBL" id="JACBYR010000002">
    <property type="protein sequence ID" value="NYE84987.1"/>
    <property type="molecule type" value="Genomic_DNA"/>
</dbReference>
<dbReference type="RefSeq" id="WP_179589010.1">
    <property type="nucleotide sequence ID" value="NZ_JACBYR010000002.1"/>
</dbReference>
<accession>A0A7Y9IXN2</accession>
<dbReference type="EC" id="4.2.1.33" evidence="6"/>
<keyword evidence="10" id="KW-1185">Reference proteome</keyword>
<organism evidence="9 10">
    <name type="scientific">Pigmentiphaga litoralis</name>
    <dbReference type="NCBI Taxonomy" id="516702"/>
    <lineage>
        <taxon>Bacteria</taxon>
        <taxon>Pseudomonadati</taxon>
        <taxon>Pseudomonadota</taxon>
        <taxon>Betaproteobacteria</taxon>
        <taxon>Burkholderiales</taxon>
        <taxon>Alcaligenaceae</taxon>
        <taxon>Pigmentiphaga</taxon>
    </lineage>
</organism>
<keyword evidence="7 9" id="KW-0456">Lyase</keyword>
<gene>
    <name evidence="9" type="ORF">FHW18_004294</name>
</gene>
<dbReference type="PANTHER" id="PTHR43345">
    <property type="entry name" value="3-ISOPROPYLMALATE DEHYDRATASE SMALL SUBUNIT 2-RELATED-RELATED"/>
    <property type="match status" value="1"/>
</dbReference>
<comment type="pathway">
    <text evidence="3">Amino-acid biosynthesis; L-leucine biosynthesis; L-leucine from 3-methyl-2-oxobutanoate: step 2/4.</text>
</comment>
<dbReference type="InterPro" id="IPR015928">
    <property type="entry name" value="Aconitase/3IPM_dehydase_swvl"/>
</dbReference>
<evidence type="ECO:0000259" key="8">
    <source>
        <dbReference type="Pfam" id="PF00694"/>
    </source>
</evidence>
<evidence type="ECO:0000256" key="5">
    <source>
        <dbReference type="ARBA" id="ARBA00011271"/>
    </source>
</evidence>
<comment type="similarity">
    <text evidence="4">Belongs to the LeuD family. LeuD type 2 subfamily.</text>
</comment>
<dbReference type="InterPro" id="IPR033940">
    <property type="entry name" value="IPMI_Swivel"/>
</dbReference>
<evidence type="ECO:0000313" key="9">
    <source>
        <dbReference type="EMBL" id="NYE84987.1"/>
    </source>
</evidence>
<evidence type="ECO:0000256" key="4">
    <source>
        <dbReference type="ARBA" id="ARBA00009869"/>
    </source>
</evidence>